<keyword evidence="6" id="KW-1185">Reference proteome</keyword>
<reference evidence="5" key="1">
    <citation type="submission" date="2022-08" db="EMBL/GenBank/DDBJ databases">
        <title>Novel sulfate-reducing endosymbionts in the free-living metamonad Anaeramoeba.</title>
        <authorList>
            <person name="Jerlstrom-Hultqvist J."/>
            <person name="Cepicka I."/>
            <person name="Gallot-Lavallee L."/>
            <person name="Salas-Leiva D."/>
            <person name="Curtis B.A."/>
            <person name="Zahonova K."/>
            <person name="Pipaliya S."/>
            <person name="Dacks J."/>
            <person name="Roger A.J."/>
        </authorList>
    </citation>
    <scope>NUCLEOTIDE SEQUENCE</scope>
    <source>
        <strain evidence="5">Schooner1</strain>
    </source>
</reference>
<organism evidence="5 6">
    <name type="scientific">Anaeramoeba flamelloides</name>
    <dbReference type="NCBI Taxonomy" id="1746091"/>
    <lineage>
        <taxon>Eukaryota</taxon>
        <taxon>Metamonada</taxon>
        <taxon>Anaeramoebidae</taxon>
        <taxon>Anaeramoeba</taxon>
    </lineage>
</organism>
<evidence type="ECO:0000313" key="6">
    <source>
        <dbReference type="Proteomes" id="UP001150062"/>
    </source>
</evidence>
<accession>A0ABQ8YJW1</accession>
<evidence type="ECO:0000256" key="2">
    <source>
        <dbReference type="ARBA" id="ARBA00023242"/>
    </source>
</evidence>
<feature type="domain" description="At4g15545-like C-terminal" evidence="4">
    <location>
        <begin position="277"/>
        <end position="334"/>
    </location>
</feature>
<keyword evidence="3" id="KW-0175">Coiled coil</keyword>
<sequence length="334" mass="39668">MNESSAKEFGFSLENIQSIFEKYQRELNQTNIENRKLSKKNHFQQKRNEELENQILQLESRSNKLLVTLKKVQKENQKLNRFKNAILKTIKQQNNNPNSRRGSDNYDEFEQALSKFGKPNKDFFENAEEIDEEIEEEEMIFENEKRFNNEKIYTAEKTRKPRYSTKRSEKNFENEQFEMKTPIREQAMSETDELLKEIEKSISKSHTKQNTRKNFMLNSHFDHTKPKNLISQTEPRQMKYIQSRFSNKYSTRKNLFNNPRKNKSVTKKNKNLNNSDLLSKAKEELSFNTYNSLLKLISQFNSGQITKSTTIEMGSVLFGHNQPDLLNQFLSLIN</sequence>
<evidence type="ECO:0000256" key="1">
    <source>
        <dbReference type="ARBA" id="ARBA00004123"/>
    </source>
</evidence>
<feature type="coiled-coil region" evidence="3">
    <location>
        <begin position="13"/>
        <end position="75"/>
    </location>
</feature>
<dbReference type="Gene3D" id="1.20.1160.11">
    <property type="entry name" value="Paired amphipathic helix"/>
    <property type="match status" value="1"/>
</dbReference>
<dbReference type="InterPro" id="IPR058935">
    <property type="entry name" value="At4g15545-like_C"/>
</dbReference>
<comment type="caution">
    <text evidence="5">The sequence shown here is derived from an EMBL/GenBank/DDBJ whole genome shotgun (WGS) entry which is preliminary data.</text>
</comment>
<keyword evidence="2" id="KW-0539">Nucleus</keyword>
<dbReference type="InterPro" id="IPR036600">
    <property type="entry name" value="PAH_sf"/>
</dbReference>
<proteinExistence type="predicted"/>
<name>A0ABQ8YJW1_9EUKA</name>
<evidence type="ECO:0000313" key="5">
    <source>
        <dbReference type="EMBL" id="KAJ6244769.1"/>
    </source>
</evidence>
<evidence type="ECO:0000259" key="4">
    <source>
        <dbReference type="Pfam" id="PF25972"/>
    </source>
</evidence>
<protein>
    <recommendedName>
        <fullName evidence="4">At4g15545-like C-terminal domain-containing protein</fullName>
    </recommendedName>
</protein>
<evidence type="ECO:0000256" key="3">
    <source>
        <dbReference type="SAM" id="Coils"/>
    </source>
</evidence>
<dbReference type="Pfam" id="PF25972">
    <property type="entry name" value="At4g15545_C"/>
    <property type="match status" value="1"/>
</dbReference>
<dbReference type="Proteomes" id="UP001150062">
    <property type="component" value="Unassembled WGS sequence"/>
</dbReference>
<dbReference type="EMBL" id="JAOAOG010000158">
    <property type="protein sequence ID" value="KAJ6244769.1"/>
    <property type="molecule type" value="Genomic_DNA"/>
</dbReference>
<gene>
    <name evidence="5" type="ORF">M0813_20860</name>
</gene>
<comment type="subcellular location">
    <subcellularLocation>
        <location evidence="1">Nucleus</location>
    </subcellularLocation>
</comment>